<keyword evidence="8 18" id="KW-0479">Metal-binding</keyword>
<evidence type="ECO:0000256" key="9">
    <source>
        <dbReference type="ARBA" id="ARBA00022771"/>
    </source>
</evidence>
<dbReference type="FunFam" id="3.90.1600.10:FF:000006">
    <property type="entry name" value="DNA polymerase epsilon catalytic subunit"/>
    <property type="match status" value="1"/>
</dbReference>
<dbReference type="InterPro" id="IPR006172">
    <property type="entry name" value="DNA-dir_DNA_pol_B"/>
</dbReference>
<dbReference type="SMART" id="SM01159">
    <property type="entry name" value="DUF1744"/>
    <property type="match status" value="1"/>
</dbReference>
<reference evidence="21" key="1">
    <citation type="submission" date="2021-01" db="UniProtKB">
        <authorList>
            <consortium name="EnsemblMetazoa"/>
        </authorList>
    </citation>
    <scope>IDENTIFICATION</scope>
</reference>
<dbReference type="GO" id="GO:0003677">
    <property type="term" value="F:DNA binding"/>
    <property type="evidence" value="ECO:0007669"/>
    <property type="project" value="UniProtKB-KW"/>
</dbReference>
<dbReference type="Pfam" id="PF22634">
    <property type="entry name" value="POL2_thumb"/>
    <property type="match status" value="1"/>
</dbReference>
<dbReference type="InterPro" id="IPR006133">
    <property type="entry name" value="DNA-dir_DNA_pol_B_exonuc"/>
</dbReference>
<dbReference type="InterPro" id="IPR042087">
    <property type="entry name" value="DNA_pol_B_thumb"/>
</dbReference>
<keyword evidence="9 18" id="KW-0863">Zinc-finger</keyword>
<evidence type="ECO:0000256" key="3">
    <source>
        <dbReference type="ARBA" id="ARBA00005755"/>
    </source>
</evidence>
<keyword evidence="13 18" id="KW-0411">Iron-sulfur</keyword>
<dbReference type="FunFam" id="1.10.132.60:FF:000002">
    <property type="entry name" value="DNA polymerase epsilon catalytic subunit"/>
    <property type="match status" value="1"/>
</dbReference>
<proteinExistence type="inferred from homology"/>
<dbReference type="EC" id="2.7.7.7" evidence="18"/>
<dbReference type="Pfam" id="PF22912">
    <property type="entry name" value="zf-DPOE"/>
    <property type="match status" value="1"/>
</dbReference>
<dbReference type="InterPro" id="IPR036397">
    <property type="entry name" value="RNaseH_sf"/>
</dbReference>
<dbReference type="InterPro" id="IPR054475">
    <property type="entry name" value="Znf-DPOE"/>
</dbReference>
<dbReference type="GO" id="GO:0000278">
    <property type="term" value="P:mitotic cell cycle"/>
    <property type="evidence" value="ECO:0007669"/>
    <property type="project" value="TreeGrafter"/>
</dbReference>
<dbReference type="Gene3D" id="1.10.132.60">
    <property type="entry name" value="DNA polymerase family B, C-terminal domain"/>
    <property type="match status" value="1"/>
</dbReference>
<dbReference type="GO" id="GO:0008622">
    <property type="term" value="C:epsilon DNA polymerase complex"/>
    <property type="evidence" value="ECO:0007669"/>
    <property type="project" value="InterPro"/>
</dbReference>
<dbReference type="Pfam" id="PF03104">
    <property type="entry name" value="DNA_pol_B_exo1"/>
    <property type="match status" value="1"/>
</dbReference>
<dbReference type="InterPro" id="IPR012337">
    <property type="entry name" value="RNaseH-like_sf"/>
</dbReference>
<dbReference type="GO" id="GO:0045004">
    <property type="term" value="P:DNA replication proofreading"/>
    <property type="evidence" value="ECO:0007669"/>
    <property type="project" value="TreeGrafter"/>
</dbReference>
<dbReference type="InterPro" id="IPR023211">
    <property type="entry name" value="DNA_pol_palm_dom_sf"/>
</dbReference>
<feature type="region of interest" description="Disordered" evidence="19">
    <location>
        <begin position="1205"/>
        <end position="1224"/>
    </location>
</feature>
<dbReference type="Gene3D" id="3.30.342.10">
    <property type="entry name" value="DNA Polymerase, chain B, domain 1"/>
    <property type="match status" value="1"/>
</dbReference>
<dbReference type="GO" id="GO:0008270">
    <property type="term" value="F:zinc ion binding"/>
    <property type="evidence" value="ECO:0007669"/>
    <property type="project" value="UniProtKB-KW"/>
</dbReference>
<dbReference type="InterPro" id="IPR013697">
    <property type="entry name" value="DNA_pol_e_suA_C"/>
</dbReference>
<evidence type="ECO:0000256" key="1">
    <source>
        <dbReference type="ARBA" id="ARBA00001966"/>
    </source>
</evidence>
<dbReference type="SUPFAM" id="SSF56672">
    <property type="entry name" value="DNA/RNA polymerases"/>
    <property type="match status" value="1"/>
</dbReference>
<evidence type="ECO:0000256" key="13">
    <source>
        <dbReference type="ARBA" id="ARBA00023014"/>
    </source>
</evidence>
<protein>
    <recommendedName>
        <fullName evidence="18">DNA polymerase epsilon catalytic subunit</fullName>
        <ecNumber evidence="18">2.7.7.7</ecNumber>
    </recommendedName>
</protein>
<comment type="subunit">
    <text evidence="17">Heterotetramer. Consists of 4 subunits: POL2, DPB2, DPB3 and DPB4.</text>
</comment>
<evidence type="ECO:0000313" key="21">
    <source>
        <dbReference type="EnsemblMetazoa" id="CLYHEMP014801.1"/>
    </source>
</evidence>
<dbReference type="GO" id="GO:0006297">
    <property type="term" value="P:nucleotide-excision repair, DNA gap filling"/>
    <property type="evidence" value="ECO:0007669"/>
    <property type="project" value="TreeGrafter"/>
</dbReference>
<dbReference type="PANTHER" id="PTHR10670">
    <property type="entry name" value="DNA POLYMERASE EPSILON CATALYTIC SUBUNIT A"/>
    <property type="match status" value="1"/>
</dbReference>
<evidence type="ECO:0000256" key="17">
    <source>
        <dbReference type="ARBA" id="ARBA00065544"/>
    </source>
</evidence>
<comment type="catalytic activity">
    <reaction evidence="18">
        <text>DNA(n) + a 2'-deoxyribonucleoside 5'-triphosphate = DNA(n+1) + diphosphate</text>
        <dbReference type="Rhea" id="RHEA:22508"/>
        <dbReference type="Rhea" id="RHEA-COMP:17339"/>
        <dbReference type="Rhea" id="RHEA-COMP:17340"/>
        <dbReference type="ChEBI" id="CHEBI:33019"/>
        <dbReference type="ChEBI" id="CHEBI:61560"/>
        <dbReference type="ChEBI" id="CHEBI:173112"/>
        <dbReference type="EC" id="2.7.7.7"/>
    </reaction>
</comment>
<dbReference type="Gene3D" id="3.90.1600.10">
    <property type="entry name" value="Palm domain of DNA polymerase"/>
    <property type="match status" value="1"/>
</dbReference>
<evidence type="ECO:0000256" key="7">
    <source>
        <dbReference type="ARBA" id="ARBA00022705"/>
    </source>
</evidence>
<keyword evidence="5 18" id="KW-0808">Transferase</keyword>
<dbReference type="PANTHER" id="PTHR10670:SF0">
    <property type="entry name" value="DNA POLYMERASE EPSILON CATALYTIC SUBUNIT A"/>
    <property type="match status" value="1"/>
</dbReference>
<dbReference type="GeneID" id="136801539"/>
<keyword evidence="4 18" id="KW-0004">4Fe-4S</keyword>
<evidence type="ECO:0000256" key="6">
    <source>
        <dbReference type="ARBA" id="ARBA00022695"/>
    </source>
</evidence>
<accession>A0A7M5WZA3</accession>
<dbReference type="InterPro" id="IPR043502">
    <property type="entry name" value="DNA/RNA_pol_sf"/>
</dbReference>
<evidence type="ECO:0000256" key="18">
    <source>
        <dbReference type="RuleBase" id="RU365029"/>
    </source>
</evidence>
<dbReference type="GO" id="GO:0003887">
    <property type="term" value="F:DNA-directed DNA polymerase activity"/>
    <property type="evidence" value="ECO:0007669"/>
    <property type="project" value="UniProtKB-KW"/>
</dbReference>
<evidence type="ECO:0000256" key="4">
    <source>
        <dbReference type="ARBA" id="ARBA00022485"/>
    </source>
</evidence>
<dbReference type="OrthoDB" id="10006192at2759"/>
<evidence type="ECO:0000256" key="10">
    <source>
        <dbReference type="ARBA" id="ARBA00022833"/>
    </source>
</evidence>
<keyword evidence="22" id="KW-1185">Reference proteome</keyword>
<dbReference type="SUPFAM" id="SSF53098">
    <property type="entry name" value="Ribonuclease H-like"/>
    <property type="match status" value="1"/>
</dbReference>
<dbReference type="InterPro" id="IPR055191">
    <property type="entry name" value="POL2_thumb"/>
</dbReference>
<keyword evidence="7 18" id="KW-0235">DNA replication</keyword>
<comment type="cofactor">
    <cofactor evidence="1 18">
        <name>[4Fe-4S] cluster</name>
        <dbReference type="ChEBI" id="CHEBI:49883"/>
    </cofactor>
</comment>
<evidence type="ECO:0000256" key="12">
    <source>
        <dbReference type="ARBA" id="ARBA00023004"/>
    </source>
</evidence>
<dbReference type="InterPro" id="IPR029703">
    <property type="entry name" value="POL2"/>
</dbReference>
<keyword evidence="6 18" id="KW-0548">Nucleotidyltransferase</keyword>
<comment type="subcellular location">
    <subcellularLocation>
        <location evidence="2 18">Nucleus</location>
    </subcellularLocation>
</comment>
<dbReference type="CDD" id="cd05535">
    <property type="entry name" value="POLBc_epsilon"/>
    <property type="match status" value="1"/>
</dbReference>
<dbReference type="CDD" id="cd05779">
    <property type="entry name" value="DNA_polB_epsilon_exo"/>
    <property type="match status" value="1"/>
</dbReference>
<evidence type="ECO:0000256" key="5">
    <source>
        <dbReference type="ARBA" id="ARBA00022679"/>
    </source>
</evidence>
<dbReference type="FunFam" id="1.10.287.690:FF:000005">
    <property type="entry name" value="DNA polymerase epsilon catalytic subunit"/>
    <property type="match status" value="1"/>
</dbReference>
<keyword evidence="14 18" id="KW-0238">DNA-binding</keyword>
<keyword evidence="15 18" id="KW-0539">Nucleus</keyword>
<dbReference type="Gene3D" id="3.30.420.10">
    <property type="entry name" value="Ribonuclease H-like superfamily/Ribonuclease H"/>
    <property type="match status" value="1"/>
</dbReference>
<evidence type="ECO:0000259" key="20">
    <source>
        <dbReference type="SMART" id="SM01159"/>
    </source>
</evidence>
<organism evidence="21 22">
    <name type="scientific">Clytia hemisphaerica</name>
    <dbReference type="NCBI Taxonomy" id="252671"/>
    <lineage>
        <taxon>Eukaryota</taxon>
        <taxon>Metazoa</taxon>
        <taxon>Cnidaria</taxon>
        <taxon>Hydrozoa</taxon>
        <taxon>Hydroidolina</taxon>
        <taxon>Leptothecata</taxon>
        <taxon>Obeliida</taxon>
        <taxon>Clytiidae</taxon>
        <taxon>Clytia</taxon>
    </lineage>
</organism>
<evidence type="ECO:0000256" key="8">
    <source>
        <dbReference type="ARBA" id="ARBA00022723"/>
    </source>
</evidence>
<keyword evidence="11 18" id="KW-0239">DNA-directed DNA polymerase</keyword>
<sequence length="2274" mass="260691">MVLMNSGKLKKVSEFNDDGNSLEARLMRVSIIDGVDSKFGFDRYKEAIDKVGWLINMKPTEIQDEEKKLISAVDYYFVQDDGNRFKATIPFKPYFYIAARKGSERELATFLNKKFSGMIAGIEMLDKEDLDLHNHLTGLKKTYVKLSFHNVKELLKIKGQLMPIVRKNKEREKANATVALVTGESSKAPSSSKSDQMDNILDIREYDVPYYVRVSIDTKISVGHWYTVKVRGITHVEITERTDLLHRPDPVVMAFDIETTKLPLKFPDSAIDSIMMISYMIDGQGFLITNREIISEDIEDFEYTPRPEYEGPIIVFNEPDEAALLRRWFDHITETKPMIYVTYNGDFFDWPFIDARAKIHGIDMKDETGFAPDAQKEYKSSYGIHMDAFRWVQRDSYLPVGSQNLKAVTKAKLRYNPVEVDPEEMVRMASEEPTEMANYSVSDAVATYYLYMQYVHPFIFALCTIIPMDPDEVLRKGSGTLCEALLMVQAFHANIIFPNKQEQIHTKFFEGHLLDTETYVGGHVEALESGVFRSDIASRFRMVPEAFQGLIDNIHDTIKTTVENEEGVPIEFVTNMDEVCEDVVKQLEELRDTPNRLEKPMIYHLDVAAMYPNIILTNRLQPPAQVNEVTCAACDFNKPGAKCQRKLTWMWRGDYSPANYSEYQNIRSQLEVEKMPGRFPGDPPRNFHQLWPAEQSLQEKKRLADYSHKAYKKTKITKSELRSTVICQRENSFYIDTVRAFRDRRYEYKGLLKVWKKKVSAAVDKGDPAEVKHAKGMEVLYDSLQLAHKCILNSFYGYVMRKGSRWFSMEMAGIVCYTGANIITQARELVEQIGRPLELDTDGIWCILPASFPENFLVKTTHPKKPKITISYPGAMLNYIVQTNFTNDQYHNLKNAEKLDYEIRKENSIFFEVDGPYKAMILPAAKEEGKKLKKRYAVFNEDGSLAELKGFEVKRRGELQLIKIFQSSVFEAFLQGTSLETCYAAVAKIADYWLDVLYTKGENLPDSELFELISENRSMSKALEEYGSQKSTSISTAKRLAEFLGDQMVKDKGLACRFVISRRPEGAPVTERAIPLAIFQTEESIKKHYLKKWLKVPANFDFDIRNILDWNYYIERLNSCIQKIVTIPAALQGVSNPVPRCQHPDWLRKRLLEKNDSFQQQRITDMFTKLKKKKASEPPKNTDPDVQIIEESNDIADIEEIGGASSGKRAHTTPPAPTVTKKRKVDKHVENTEFVESDLLKSWKEVLGKPPSMGTTKDEQEAWVTFHKRKWTLQRLQRAAARESRRQLRKEGVNVEHHRRALPQSGLDNFFQKQARSILESTWEIIQVSESAVPGVFNVFSMINNDLHNIKVNIPRIFYVNSKKLKEGHGATWRKVNKILPRSYPSMHLYQYAVPEAIFREHSSELVADLSSPDVEGIYETQVPLDVRAVIKLGCVCRVHRNVARALNGRDVDNFNLDQLEFKTLAGNTYLETDKLKHIYFYHGQLDNRAIYALFMPASQKVSVFVLNTVKSNQMPNLSNLYKNERSNRILEMEEMGRAYTPPDVSSYSFDVRVETDTRLLYRDIQRALSAYRDEKRGPTLVMLQTQSDQAHWKANIPELDNFPLVEMPSVEIDTDQLNALDWQRQFAKKFIQAYLGVNDWLQAQLDQARYFHIPVGNIPPNDPFLYASDIFFARHLSRSNHVLWISPTDRPDLGGKEEDNFRLVTEFDEGGSPEINQPGCYSTVCVEISIDSLAVNTVLQSHHVHDAEGVASSLDTIQQASLEEMLNSRSGAAATLTSYDEAASCAQSFKVLKGLIISWIQEVFANRNDFADTQLIHFYRYLRSPEAMLYDPALCKYIHGLMKKFFMQLIAEFKTLGSTIVYANFNKIILNSKKRRVKDALAYVQYILTSIRSKPLFKNIALEPRSCWEYLMWMDPANHGGIRAKEIPENFMSNVDDEEKEENGNEFDSDDDEDIRDLVAHAKEQKVEMNWNLEKFLPTSAACQTFFKVCIADHIHSVYVHIVEQLQTHKGGSTPVKRRGLSTQQEMMAETTTTPSTVEFAQSRIQDVLTEQLFGITQKIHKTLSGGRGKDAGLEFPVLAGSHLPLKNPSLEFIKAVCQVLQLDVNIRNQVNKLRRDLLKLVGIGQFADEANFQDPCLSFIVPEMICEYCNSCRDLDLCRDPLITPAKGNQPASVRCDNPDCQQQYNMSLVEEQLVLMLSRRAMSYTLQDLKCLKCKMVKDKNMSKFCECAGRFGNLTSPDDFKKQLKIFGNIAKHYQMSHLQETLDFMNSSP</sequence>
<dbReference type="GO" id="GO:0008310">
    <property type="term" value="F:single-stranded DNA 3'-5' DNA exonuclease activity"/>
    <property type="evidence" value="ECO:0007669"/>
    <property type="project" value="TreeGrafter"/>
</dbReference>
<evidence type="ECO:0000256" key="19">
    <source>
        <dbReference type="SAM" id="MobiDB-lite"/>
    </source>
</evidence>
<dbReference type="FunFam" id="3.30.420.10:FF:000010">
    <property type="entry name" value="DNA polymerase epsilon catalytic subunit"/>
    <property type="match status" value="1"/>
</dbReference>
<dbReference type="GO" id="GO:0051539">
    <property type="term" value="F:4 iron, 4 sulfur cluster binding"/>
    <property type="evidence" value="ECO:0007669"/>
    <property type="project" value="UniProtKB-KW"/>
</dbReference>
<comment type="similarity">
    <text evidence="3 18">Belongs to the DNA polymerase type-B family.</text>
</comment>
<dbReference type="GO" id="GO:0006287">
    <property type="term" value="P:base-excision repair, gap-filling"/>
    <property type="evidence" value="ECO:0007669"/>
    <property type="project" value="TreeGrafter"/>
</dbReference>
<dbReference type="Pfam" id="PF23250">
    <property type="entry name" value="zf_DPOE_2"/>
    <property type="match status" value="1"/>
</dbReference>
<dbReference type="GO" id="GO:0006272">
    <property type="term" value="P:leading strand elongation"/>
    <property type="evidence" value="ECO:0007669"/>
    <property type="project" value="TreeGrafter"/>
</dbReference>
<dbReference type="Proteomes" id="UP000594262">
    <property type="component" value="Unplaced"/>
</dbReference>
<evidence type="ECO:0000256" key="2">
    <source>
        <dbReference type="ARBA" id="ARBA00004123"/>
    </source>
</evidence>
<dbReference type="EnsemblMetazoa" id="CLYHEMT014801.1">
    <property type="protein sequence ID" value="CLYHEMP014801.1"/>
    <property type="gene ID" value="CLYHEMG014801"/>
</dbReference>
<keyword evidence="12 18" id="KW-0408">Iron</keyword>
<dbReference type="RefSeq" id="XP_066914280.1">
    <property type="nucleotide sequence ID" value="XM_067058179.1"/>
</dbReference>
<evidence type="ECO:0000256" key="15">
    <source>
        <dbReference type="ARBA" id="ARBA00023242"/>
    </source>
</evidence>
<evidence type="ECO:0000256" key="11">
    <source>
        <dbReference type="ARBA" id="ARBA00022932"/>
    </source>
</evidence>
<dbReference type="GO" id="GO:0000166">
    <property type="term" value="F:nucleotide binding"/>
    <property type="evidence" value="ECO:0007669"/>
    <property type="project" value="InterPro"/>
</dbReference>
<dbReference type="Pfam" id="PF08490">
    <property type="entry name" value="DUF1744"/>
    <property type="match status" value="1"/>
</dbReference>
<keyword evidence="10 18" id="KW-0862">Zinc</keyword>
<comment type="function">
    <text evidence="16 18">DNA polymerase II participates in chromosomal DNA replication.</text>
</comment>
<name>A0A7M5WZA3_9CNID</name>
<evidence type="ECO:0000256" key="16">
    <source>
        <dbReference type="ARBA" id="ARBA00057054"/>
    </source>
</evidence>
<dbReference type="FunFam" id="3.30.342.10:FF:000005">
    <property type="entry name" value="DNA polymerase epsilon catalytic subunit"/>
    <property type="match status" value="1"/>
</dbReference>
<dbReference type="SMART" id="SM00486">
    <property type="entry name" value="POLBc"/>
    <property type="match status" value="1"/>
</dbReference>
<evidence type="ECO:0000313" key="22">
    <source>
        <dbReference type="Proteomes" id="UP000594262"/>
    </source>
</evidence>
<feature type="domain" description="DNA polymerase epsilon catalytic subunit A C-terminal" evidence="20">
    <location>
        <begin position="1517"/>
        <end position="1923"/>
    </location>
</feature>
<evidence type="ECO:0000256" key="14">
    <source>
        <dbReference type="ARBA" id="ARBA00023125"/>
    </source>
</evidence>